<dbReference type="OrthoDB" id="70161at2759"/>
<dbReference type="Proteomes" id="UP000195402">
    <property type="component" value="Unassembled WGS sequence"/>
</dbReference>
<dbReference type="AlphaFoldDB" id="A0A200PV52"/>
<dbReference type="Gene3D" id="3.30.900.10">
    <property type="entry name" value="HORMA domain"/>
    <property type="match status" value="1"/>
</dbReference>
<sequence length="528" mass="58449">MASSSEPAKIEQIITEFFAKSLHIILESRSPCVSSRNYSGEQTLSSPSSSSSSSSSVRPRDKWFNLALRECPAALENLELWHQSNLEPMVVDVILIQRPVNFDSVPSSPKRGLVRNLSSKEKYPNCWNSEQDEFLSEMKREKIIERWVVQYESRKTSRDCSSGSKRIGNASSHSLYKKSIILLRSLYLTVRLLPAFKLFQELNSSGQILTFSLAHRVSSLVEPFTRKEEAEMQQFGFTPVDTSCGRLCLSVLYCPTLSDVNSEPSTPMSPQFIPDYVGSPTTDRLKRFPSLPLTRFQSHGSPSSVPFERRHSWSYDTYRASAPSVSPSPSPTYSDSRALSSNPNSHRLPPLSIPSHPLETPRSSNASLATKNTSIDEFWPSPMLSPSPSPSPPTHNGVNSSKALSRSGSAPVSIPTTRSPEVLNSHVLPPSPPRGTKPGPSQTNNVRDLMRPGYVQTGLKFEKMNSFGKDDVGNIFGAKISSSISPRISFSRGSSRFSSQDMFDYSDFACPFAVDEVDITDPRPGYDS</sequence>
<dbReference type="GO" id="GO:0000423">
    <property type="term" value="P:mitophagy"/>
    <property type="evidence" value="ECO:0007669"/>
    <property type="project" value="TreeGrafter"/>
</dbReference>
<dbReference type="EMBL" id="MVGT01003982">
    <property type="protein sequence ID" value="OVA02088.1"/>
    <property type="molecule type" value="Genomic_DNA"/>
</dbReference>
<evidence type="ECO:0000313" key="4">
    <source>
        <dbReference type="EMBL" id="OVA02088.1"/>
    </source>
</evidence>
<accession>A0A200PV52</accession>
<feature type="compositionally biased region" description="Polar residues" evidence="2">
    <location>
        <begin position="33"/>
        <end position="44"/>
    </location>
</feature>
<dbReference type="GO" id="GO:0034727">
    <property type="term" value="P:piecemeal microautophagy of the nucleus"/>
    <property type="evidence" value="ECO:0007669"/>
    <property type="project" value="TreeGrafter"/>
</dbReference>
<feature type="region of interest" description="Disordered" evidence="2">
    <location>
        <begin position="33"/>
        <end position="58"/>
    </location>
</feature>
<feature type="compositionally biased region" description="Pro residues" evidence="2">
    <location>
        <begin position="383"/>
        <end position="393"/>
    </location>
</feature>
<reference evidence="4 5" key="1">
    <citation type="journal article" date="2017" name="Mol. Plant">
        <title>The Genome of Medicinal Plant Macleaya cordata Provides New Insights into Benzylisoquinoline Alkaloids Metabolism.</title>
        <authorList>
            <person name="Liu X."/>
            <person name="Liu Y."/>
            <person name="Huang P."/>
            <person name="Ma Y."/>
            <person name="Qing Z."/>
            <person name="Tang Q."/>
            <person name="Cao H."/>
            <person name="Cheng P."/>
            <person name="Zheng Y."/>
            <person name="Yuan Z."/>
            <person name="Zhou Y."/>
            <person name="Liu J."/>
            <person name="Tang Z."/>
            <person name="Zhuo Y."/>
            <person name="Zhang Y."/>
            <person name="Yu L."/>
            <person name="Huang J."/>
            <person name="Yang P."/>
            <person name="Peng Q."/>
            <person name="Zhang J."/>
            <person name="Jiang W."/>
            <person name="Zhang Z."/>
            <person name="Lin K."/>
            <person name="Ro D.K."/>
            <person name="Chen X."/>
            <person name="Xiong X."/>
            <person name="Shang Y."/>
            <person name="Huang S."/>
            <person name="Zeng J."/>
        </authorList>
    </citation>
    <scope>NUCLEOTIDE SEQUENCE [LARGE SCALE GENOMIC DNA]</scope>
    <source>
        <strain evidence="5">cv. BLH2017</strain>
        <tissue evidence="4">Root</tissue>
    </source>
</reference>
<evidence type="ECO:0000256" key="1">
    <source>
        <dbReference type="ARBA" id="ARBA00023006"/>
    </source>
</evidence>
<feature type="compositionally biased region" description="Low complexity" evidence="2">
    <location>
        <begin position="45"/>
        <end position="56"/>
    </location>
</feature>
<evidence type="ECO:0000256" key="2">
    <source>
        <dbReference type="SAM" id="MobiDB-lite"/>
    </source>
</evidence>
<evidence type="ECO:0000313" key="5">
    <source>
        <dbReference type="Proteomes" id="UP000195402"/>
    </source>
</evidence>
<dbReference type="InParanoid" id="A0A200PV52"/>
<dbReference type="PANTHER" id="PTHR13430:SF15">
    <property type="entry name" value="AUTOPHAGY-RELATED PROTEIN 13B"/>
    <property type="match status" value="1"/>
</dbReference>
<dbReference type="GO" id="GO:1990316">
    <property type="term" value="C:Atg1/ULK1 kinase complex"/>
    <property type="evidence" value="ECO:0007669"/>
    <property type="project" value="InterPro"/>
</dbReference>
<dbReference type="Pfam" id="PF10033">
    <property type="entry name" value="ATG13"/>
    <property type="match status" value="1"/>
</dbReference>
<dbReference type="FunCoup" id="A0A200PV52">
    <property type="interactions" value="38"/>
</dbReference>
<dbReference type="PANTHER" id="PTHR13430">
    <property type="match status" value="1"/>
</dbReference>
<comment type="caution">
    <text evidence="4">The sequence shown here is derived from an EMBL/GenBank/DDBJ whole genome shotgun (WGS) entry which is preliminary data.</text>
</comment>
<dbReference type="InterPro" id="IPR018731">
    <property type="entry name" value="Atg13_N"/>
</dbReference>
<feature type="compositionally biased region" description="Polar residues" evidence="2">
    <location>
        <begin position="361"/>
        <end position="375"/>
    </location>
</feature>
<keyword evidence="1" id="KW-0072">Autophagy</keyword>
<feature type="region of interest" description="Disordered" evidence="2">
    <location>
        <begin position="319"/>
        <end position="448"/>
    </location>
</feature>
<dbReference type="OMA" id="ETWNNNI"/>
<feature type="domain" description="Autophagy-related protein 13 N-terminal" evidence="3">
    <location>
        <begin position="14"/>
        <end position="253"/>
    </location>
</feature>
<keyword evidence="5" id="KW-1185">Reference proteome</keyword>
<gene>
    <name evidence="4" type="ORF">BVC80_1263g26</name>
</gene>
<evidence type="ECO:0000259" key="3">
    <source>
        <dbReference type="Pfam" id="PF10033"/>
    </source>
</evidence>
<feature type="compositionally biased region" description="Polar residues" evidence="2">
    <location>
        <begin position="394"/>
        <end position="419"/>
    </location>
</feature>
<dbReference type="InterPro" id="IPR040182">
    <property type="entry name" value="ATG13"/>
</dbReference>
<dbReference type="GO" id="GO:0000407">
    <property type="term" value="C:phagophore assembly site"/>
    <property type="evidence" value="ECO:0007669"/>
    <property type="project" value="TreeGrafter"/>
</dbReference>
<proteinExistence type="predicted"/>
<protein>
    <submittedName>
        <fullName evidence="4">Autophagy-related protein 13</fullName>
    </submittedName>
</protein>
<feature type="compositionally biased region" description="Low complexity" evidence="2">
    <location>
        <begin position="321"/>
        <end position="336"/>
    </location>
</feature>
<organism evidence="4 5">
    <name type="scientific">Macleaya cordata</name>
    <name type="common">Five-seeded plume-poppy</name>
    <name type="synonym">Bocconia cordata</name>
    <dbReference type="NCBI Taxonomy" id="56857"/>
    <lineage>
        <taxon>Eukaryota</taxon>
        <taxon>Viridiplantae</taxon>
        <taxon>Streptophyta</taxon>
        <taxon>Embryophyta</taxon>
        <taxon>Tracheophyta</taxon>
        <taxon>Spermatophyta</taxon>
        <taxon>Magnoliopsida</taxon>
        <taxon>Ranunculales</taxon>
        <taxon>Papaveraceae</taxon>
        <taxon>Papaveroideae</taxon>
        <taxon>Macleaya</taxon>
    </lineage>
</organism>
<dbReference type="GO" id="GO:0005829">
    <property type="term" value="C:cytosol"/>
    <property type="evidence" value="ECO:0007669"/>
    <property type="project" value="TreeGrafter"/>
</dbReference>
<name>A0A200PV52_MACCD</name>
<dbReference type="GO" id="GO:0034497">
    <property type="term" value="P:protein localization to phagophore assembly site"/>
    <property type="evidence" value="ECO:0007669"/>
    <property type="project" value="TreeGrafter"/>
</dbReference>
<dbReference type="InterPro" id="IPR036570">
    <property type="entry name" value="HORMA_dom_sf"/>
</dbReference>
<dbReference type="STRING" id="56857.A0A200PV52"/>